<evidence type="ECO:0000313" key="2">
    <source>
        <dbReference type="EMBL" id="KAK2090045.1"/>
    </source>
</evidence>
<gene>
    <name evidence="2" type="ORF">P7K49_031301</name>
</gene>
<reference evidence="2 3" key="1">
    <citation type="submission" date="2023-05" db="EMBL/GenBank/DDBJ databases">
        <title>B98-5 Cell Line De Novo Hybrid Assembly: An Optical Mapping Approach.</title>
        <authorList>
            <person name="Kananen K."/>
            <person name="Auerbach J.A."/>
            <person name="Kautto E."/>
            <person name="Blachly J.S."/>
        </authorList>
    </citation>
    <scope>NUCLEOTIDE SEQUENCE [LARGE SCALE GENOMIC DNA]</scope>
    <source>
        <strain evidence="2">B95-8</strain>
        <tissue evidence="2">Cell line</tissue>
    </source>
</reference>
<proteinExistence type="predicted"/>
<feature type="region of interest" description="Disordered" evidence="1">
    <location>
        <begin position="85"/>
        <end position="132"/>
    </location>
</feature>
<protein>
    <submittedName>
        <fullName evidence="2">Uncharacterized protein</fullName>
    </submittedName>
</protein>
<feature type="region of interest" description="Disordered" evidence="1">
    <location>
        <begin position="38"/>
        <end position="65"/>
    </location>
</feature>
<dbReference type="EMBL" id="JASSZA010000017">
    <property type="protein sequence ID" value="KAK2090045.1"/>
    <property type="molecule type" value="Genomic_DNA"/>
</dbReference>
<evidence type="ECO:0000313" key="3">
    <source>
        <dbReference type="Proteomes" id="UP001266305"/>
    </source>
</evidence>
<sequence>MCLRLSEDRRVLGQLLQPTLLPSSTATAPFLSGSLERKEGPGILRPTPCHSPPVSSEHHGVGQDGGDALDFLGLAWVSSGLRNSCPKEAETAATASNQKPQPHHLGPENWGRRSQAARQEASPSEEQLLSARSTECSRLDKVRQEKELSANCQAWGASMDGL</sequence>
<comment type="caution">
    <text evidence="2">The sequence shown here is derived from an EMBL/GenBank/DDBJ whole genome shotgun (WGS) entry which is preliminary data.</text>
</comment>
<dbReference type="Proteomes" id="UP001266305">
    <property type="component" value="Unassembled WGS sequence"/>
</dbReference>
<name>A0ABQ9TZU0_SAGOE</name>
<organism evidence="2 3">
    <name type="scientific">Saguinus oedipus</name>
    <name type="common">Cotton-top tamarin</name>
    <name type="synonym">Oedipomidas oedipus</name>
    <dbReference type="NCBI Taxonomy" id="9490"/>
    <lineage>
        <taxon>Eukaryota</taxon>
        <taxon>Metazoa</taxon>
        <taxon>Chordata</taxon>
        <taxon>Craniata</taxon>
        <taxon>Vertebrata</taxon>
        <taxon>Euteleostomi</taxon>
        <taxon>Mammalia</taxon>
        <taxon>Eutheria</taxon>
        <taxon>Euarchontoglires</taxon>
        <taxon>Primates</taxon>
        <taxon>Haplorrhini</taxon>
        <taxon>Platyrrhini</taxon>
        <taxon>Cebidae</taxon>
        <taxon>Callitrichinae</taxon>
        <taxon>Saguinus</taxon>
    </lineage>
</organism>
<accession>A0ABQ9TZU0</accession>
<feature type="compositionally biased region" description="Polar residues" evidence="1">
    <location>
        <begin position="121"/>
        <end position="132"/>
    </location>
</feature>
<keyword evidence="3" id="KW-1185">Reference proteome</keyword>
<evidence type="ECO:0000256" key="1">
    <source>
        <dbReference type="SAM" id="MobiDB-lite"/>
    </source>
</evidence>